<dbReference type="Gene3D" id="3.50.50.60">
    <property type="entry name" value="FAD/NAD(P)-binding domain"/>
    <property type="match status" value="1"/>
</dbReference>
<dbReference type="Proteomes" id="UP000653692">
    <property type="component" value="Unassembled WGS sequence"/>
</dbReference>
<protein>
    <submittedName>
        <fullName evidence="2">FAD-binding oxidoreductase</fullName>
    </submittedName>
</protein>
<dbReference type="Pfam" id="PF01266">
    <property type="entry name" value="DAO"/>
    <property type="match status" value="1"/>
</dbReference>
<accession>A0A832ZDW1</accession>
<comment type="caution">
    <text evidence="2">The sequence shown here is derived from an EMBL/GenBank/DDBJ whole genome shotgun (WGS) entry which is preliminary data.</text>
</comment>
<dbReference type="EMBL" id="DQUR01000222">
    <property type="protein sequence ID" value="HIP89580.1"/>
    <property type="molecule type" value="Genomic_DNA"/>
</dbReference>
<gene>
    <name evidence="2" type="ORF">EYH24_06605</name>
</gene>
<evidence type="ECO:0000259" key="1">
    <source>
        <dbReference type="Pfam" id="PF01266"/>
    </source>
</evidence>
<organism evidence="2 3">
    <name type="scientific">Thermococcus paralvinellae</name>
    <dbReference type="NCBI Taxonomy" id="582419"/>
    <lineage>
        <taxon>Archaea</taxon>
        <taxon>Methanobacteriati</taxon>
        <taxon>Methanobacteriota</taxon>
        <taxon>Thermococci</taxon>
        <taxon>Thermococcales</taxon>
        <taxon>Thermococcaceae</taxon>
        <taxon>Thermococcus</taxon>
    </lineage>
</organism>
<reference evidence="2" key="1">
    <citation type="journal article" date="2020" name="ISME J.">
        <title>Gammaproteobacteria mediating utilization of methyl-, sulfur- and petroleum organic compounds in deep ocean hydrothermal plumes.</title>
        <authorList>
            <person name="Zhou Z."/>
            <person name="Liu Y."/>
            <person name="Pan J."/>
            <person name="Cron B.R."/>
            <person name="Toner B.M."/>
            <person name="Anantharaman K."/>
            <person name="Breier J.A."/>
            <person name="Dick G.J."/>
            <person name="Li M."/>
        </authorList>
    </citation>
    <scope>NUCLEOTIDE SEQUENCE</scope>
    <source>
        <strain evidence="2">SZUA-1476</strain>
    </source>
</reference>
<dbReference type="SUPFAM" id="SSF51905">
    <property type="entry name" value="FAD/NAD(P)-binding domain"/>
    <property type="match status" value="1"/>
</dbReference>
<dbReference type="AlphaFoldDB" id="A0A832ZDW1"/>
<evidence type="ECO:0000313" key="3">
    <source>
        <dbReference type="Proteomes" id="UP000653692"/>
    </source>
</evidence>
<sequence>MKSKAEVVVIGGGSTGTSIAYHLAKLGVEDVVLL</sequence>
<evidence type="ECO:0000313" key="2">
    <source>
        <dbReference type="EMBL" id="HIP89580.1"/>
    </source>
</evidence>
<proteinExistence type="predicted"/>
<name>A0A832ZDW1_9EURY</name>
<feature type="non-terminal residue" evidence="2">
    <location>
        <position position="34"/>
    </location>
</feature>
<feature type="domain" description="FAD dependent oxidoreductase" evidence="1">
    <location>
        <begin position="6"/>
        <end position="34"/>
    </location>
</feature>
<dbReference type="InterPro" id="IPR036188">
    <property type="entry name" value="FAD/NAD-bd_sf"/>
</dbReference>
<dbReference type="InterPro" id="IPR006076">
    <property type="entry name" value="FAD-dep_OxRdtase"/>
</dbReference>